<dbReference type="GO" id="GO:0005886">
    <property type="term" value="C:plasma membrane"/>
    <property type="evidence" value="ECO:0007669"/>
    <property type="project" value="TreeGrafter"/>
</dbReference>
<dbReference type="GO" id="GO:0004930">
    <property type="term" value="F:G protein-coupled receptor activity"/>
    <property type="evidence" value="ECO:0007669"/>
    <property type="project" value="UniProtKB-KW"/>
</dbReference>
<keyword evidence="6 11" id="KW-0675">Receptor</keyword>
<keyword evidence="4" id="KW-0297">G-protein coupled receptor</keyword>
<evidence type="ECO:0000256" key="7">
    <source>
        <dbReference type="ARBA" id="ARBA00023224"/>
    </source>
</evidence>
<dbReference type="SMART" id="SM01381">
    <property type="entry name" value="7TM_GPCR_Srsx"/>
    <property type="match status" value="1"/>
</dbReference>
<dbReference type="PRINTS" id="PR00237">
    <property type="entry name" value="GPCRRHODOPSN"/>
</dbReference>
<proteinExistence type="predicted"/>
<dbReference type="Proteomes" id="UP000085678">
    <property type="component" value="Unplaced"/>
</dbReference>
<feature type="transmembrane region" description="Helical" evidence="8">
    <location>
        <begin position="137"/>
        <end position="159"/>
    </location>
</feature>
<dbReference type="AlphaFoldDB" id="A0A1S3HHD7"/>
<feature type="transmembrane region" description="Helical" evidence="8">
    <location>
        <begin position="304"/>
        <end position="330"/>
    </location>
</feature>
<evidence type="ECO:0000313" key="11">
    <source>
        <dbReference type="RefSeq" id="XP_013384424.2"/>
    </source>
</evidence>
<keyword evidence="10" id="KW-1185">Reference proteome</keyword>
<evidence type="ECO:0000256" key="6">
    <source>
        <dbReference type="ARBA" id="ARBA00023170"/>
    </source>
</evidence>
<comment type="subcellular location">
    <subcellularLocation>
        <location evidence="1">Membrane</location>
        <topology evidence="1">Multi-pass membrane protein</topology>
    </subcellularLocation>
</comment>
<dbReference type="STRING" id="7574.A0A1S3HHD7"/>
<organism evidence="10 11">
    <name type="scientific">Lingula anatina</name>
    <name type="common">Brachiopod</name>
    <name type="synonym">Lingula unguis</name>
    <dbReference type="NCBI Taxonomy" id="7574"/>
    <lineage>
        <taxon>Eukaryota</taxon>
        <taxon>Metazoa</taxon>
        <taxon>Spiralia</taxon>
        <taxon>Lophotrochozoa</taxon>
        <taxon>Brachiopoda</taxon>
        <taxon>Linguliformea</taxon>
        <taxon>Lingulata</taxon>
        <taxon>Lingulida</taxon>
        <taxon>Linguloidea</taxon>
        <taxon>Lingulidae</taxon>
        <taxon>Lingula</taxon>
    </lineage>
</organism>
<dbReference type="PANTHER" id="PTHR45695">
    <property type="entry name" value="LEUCOKININ RECEPTOR-RELATED"/>
    <property type="match status" value="1"/>
</dbReference>
<dbReference type="RefSeq" id="XP_013384424.2">
    <property type="nucleotide sequence ID" value="XM_013528970.1"/>
</dbReference>
<dbReference type="InParanoid" id="A0A1S3HHD7"/>
<protein>
    <submittedName>
        <fullName evidence="11">Allatostatin-A receptor</fullName>
    </submittedName>
</protein>
<feature type="transmembrane region" description="Helical" evidence="8">
    <location>
        <begin position="62"/>
        <end position="87"/>
    </location>
</feature>
<feature type="domain" description="G-protein coupled receptors family 1 profile" evidence="9">
    <location>
        <begin position="78"/>
        <end position="327"/>
    </location>
</feature>
<dbReference type="Gene3D" id="1.20.1070.10">
    <property type="entry name" value="Rhodopsin 7-helix transmembrane proteins"/>
    <property type="match status" value="1"/>
</dbReference>
<feature type="transmembrane region" description="Helical" evidence="8">
    <location>
        <begin position="268"/>
        <end position="292"/>
    </location>
</feature>
<evidence type="ECO:0000256" key="4">
    <source>
        <dbReference type="ARBA" id="ARBA00023040"/>
    </source>
</evidence>
<feature type="transmembrane region" description="Helical" evidence="8">
    <location>
        <begin position="99"/>
        <end position="117"/>
    </location>
</feature>
<evidence type="ECO:0000256" key="5">
    <source>
        <dbReference type="ARBA" id="ARBA00023136"/>
    </source>
</evidence>
<evidence type="ECO:0000313" key="10">
    <source>
        <dbReference type="Proteomes" id="UP000085678"/>
    </source>
</evidence>
<dbReference type="InterPro" id="IPR000276">
    <property type="entry name" value="GPCR_Rhodpsn"/>
</dbReference>
<dbReference type="SUPFAM" id="SSF81321">
    <property type="entry name" value="Family A G protein-coupled receptor-like"/>
    <property type="match status" value="1"/>
</dbReference>
<dbReference type="OrthoDB" id="10037617at2759"/>
<sequence length="392" mass="43945">MDDNRSYIQTIAPSVFLDHRDNGPLYILGDNVSYAGNTSSSSENFTIAVDPFFQTLKDTASVVLPICYVIVLLVGVLGNSLVLYVILANKSLRTCPNMLFLNLAVADLLFLLFVVPLETAVNVSQWELQLGDGLCKMLKYTTFVTMAVSAYSLAAICVFRCRAIVSPIRASKYLKRRHAACVSFLIWLLMLASNVPVAMYHREVAQCAPVPETDFQFYLLLSVFSGVDFILPLTITAVATAIIVYQLRQNRPVPENKSLSSAGYNRRLIVLVVTVTAIFVVCWGPFHVIIILKSLWLHGMATHAWVVASIVSLFMGYANSCINPIIYNFVSREFRKAFLRTWTRCTPARQRRNDQTLTSFKSFRTTSFNVREQQVNIWGRTRSTTSSTKSSP</sequence>
<dbReference type="PANTHER" id="PTHR45695:SF9">
    <property type="entry name" value="LEUCOKININ RECEPTOR"/>
    <property type="match status" value="1"/>
</dbReference>
<accession>A0A1S3HHD7</accession>
<evidence type="ECO:0000259" key="9">
    <source>
        <dbReference type="PROSITE" id="PS50262"/>
    </source>
</evidence>
<evidence type="ECO:0000256" key="2">
    <source>
        <dbReference type="ARBA" id="ARBA00022692"/>
    </source>
</evidence>
<feature type="transmembrane region" description="Helical" evidence="8">
    <location>
        <begin position="217"/>
        <end position="247"/>
    </location>
</feature>
<evidence type="ECO:0000256" key="3">
    <source>
        <dbReference type="ARBA" id="ARBA00022989"/>
    </source>
</evidence>
<reference evidence="11" key="1">
    <citation type="submission" date="2025-08" db="UniProtKB">
        <authorList>
            <consortium name="RefSeq"/>
        </authorList>
    </citation>
    <scope>IDENTIFICATION</scope>
    <source>
        <tissue evidence="11">Gonads</tissue>
    </source>
</reference>
<keyword evidence="7" id="KW-0807">Transducer</keyword>
<dbReference type="GeneID" id="106154578"/>
<keyword evidence="2 8" id="KW-0812">Transmembrane</keyword>
<keyword evidence="3 8" id="KW-1133">Transmembrane helix</keyword>
<dbReference type="Pfam" id="PF00001">
    <property type="entry name" value="7tm_1"/>
    <property type="match status" value="1"/>
</dbReference>
<dbReference type="InterPro" id="IPR017452">
    <property type="entry name" value="GPCR_Rhodpsn_7TM"/>
</dbReference>
<feature type="transmembrane region" description="Helical" evidence="8">
    <location>
        <begin position="179"/>
        <end position="197"/>
    </location>
</feature>
<evidence type="ECO:0000256" key="1">
    <source>
        <dbReference type="ARBA" id="ARBA00004141"/>
    </source>
</evidence>
<keyword evidence="5 8" id="KW-0472">Membrane</keyword>
<dbReference type="PROSITE" id="PS50262">
    <property type="entry name" value="G_PROTEIN_RECEP_F1_2"/>
    <property type="match status" value="1"/>
</dbReference>
<name>A0A1S3HHD7_LINAN</name>
<gene>
    <name evidence="11" type="primary">LOC106154578</name>
</gene>
<evidence type="ECO:0000256" key="8">
    <source>
        <dbReference type="SAM" id="Phobius"/>
    </source>
</evidence>
<dbReference type="KEGG" id="lak:106154578"/>